<name>A0ABM9FY43_9BACL</name>
<evidence type="ECO:0008006" key="3">
    <source>
        <dbReference type="Google" id="ProtNLM"/>
    </source>
</evidence>
<dbReference type="RefSeq" id="WP_213431494.1">
    <property type="nucleotide sequence ID" value="NZ_AP031286.1"/>
</dbReference>
<dbReference type="EMBL" id="CALYLO010000001">
    <property type="protein sequence ID" value="CAH8244137.1"/>
    <property type="molecule type" value="Genomic_DNA"/>
</dbReference>
<organism evidence="1 2">
    <name type="scientific">Paenibacillus melissococcoides</name>
    <dbReference type="NCBI Taxonomy" id="2912268"/>
    <lineage>
        <taxon>Bacteria</taxon>
        <taxon>Bacillati</taxon>
        <taxon>Bacillota</taxon>
        <taxon>Bacilli</taxon>
        <taxon>Bacillales</taxon>
        <taxon>Paenibacillaceae</taxon>
        <taxon>Paenibacillus</taxon>
    </lineage>
</organism>
<accession>A0ABM9FY43</accession>
<evidence type="ECO:0000313" key="2">
    <source>
        <dbReference type="Proteomes" id="UP001154322"/>
    </source>
</evidence>
<dbReference type="InterPro" id="IPR036249">
    <property type="entry name" value="Thioredoxin-like_sf"/>
</dbReference>
<evidence type="ECO:0000313" key="1">
    <source>
        <dbReference type="EMBL" id="CAH8244137.1"/>
    </source>
</evidence>
<sequence length="129" mass="14767">MQSKLDRIFRAKAGDSDEFMKNYSVGDLFPSEPIVLGGEERSLFCFISLHCLDCVDLLPHLKKLSEVFSGEFILFTDASHEENLEIAAHFGYKFKLISCTKEDFTMKYRIYLGLAEQSFFKGFTRISGL</sequence>
<protein>
    <recommendedName>
        <fullName evidence="3">Thioredoxin domain-containing protein</fullName>
    </recommendedName>
</protein>
<proteinExistence type="predicted"/>
<comment type="caution">
    <text evidence="1">The sequence shown here is derived from an EMBL/GenBank/DDBJ whole genome shotgun (WGS) entry which is preliminary data.</text>
</comment>
<gene>
    <name evidence="1" type="ORF">WJ0W_001375</name>
</gene>
<keyword evidence="2" id="KW-1185">Reference proteome</keyword>
<dbReference type="SUPFAM" id="SSF52833">
    <property type="entry name" value="Thioredoxin-like"/>
    <property type="match status" value="1"/>
</dbReference>
<dbReference type="Proteomes" id="UP001154322">
    <property type="component" value="Unassembled WGS sequence"/>
</dbReference>
<reference evidence="1" key="1">
    <citation type="submission" date="2022-06" db="EMBL/GenBank/DDBJ databases">
        <authorList>
            <person name="Dietemann V."/>
            <person name="Ory F."/>
            <person name="Dainat B."/>
            <person name="Oberhansli S."/>
        </authorList>
    </citation>
    <scope>NUCLEOTIDE SEQUENCE</scope>
    <source>
        <strain evidence="1">Ena-SAMPLE-TAB-26-04-2022-14:26:32:270-5432</strain>
    </source>
</reference>